<evidence type="ECO:0000256" key="1">
    <source>
        <dbReference type="SAM" id="MobiDB-lite"/>
    </source>
</evidence>
<evidence type="ECO:0000313" key="4">
    <source>
        <dbReference type="Proteomes" id="UP001596395"/>
    </source>
</evidence>
<proteinExistence type="predicted"/>
<dbReference type="SUPFAM" id="SSF50998">
    <property type="entry name" value="Quinoprotein alcohol dehydrogenase-like"/>
    <property type="match status" value="1"/>
</dbReference>
<dbReference type="PANTHER" id="PTHR34512">
    <property type="entry name" value="CELL SURFACE PROTEIN"/>
    <property type="match status" value="1"/>
</dbReference>
<organism evidence="3 4">
    <name type="scientific">Halorubellus litoreus</name>
    <dbReference type="NCBI Taxonomy" id="755308"/>
    <lineage>
        <taxon>Archaea</taxon>
        <taxon>Methanobacteriati</taxon>
        <taxon>Methanobacteriota</taxon>
        <taxon>Stenosarchaea group</taxon>
        <taxon>Halobacteria</taxon>
        <taxon>Halobacteriales</taxon>
        <taxon>Halorubellaceae</taxon>
        <taxon>Halorubellus</taxon>
    </lineage>
</organism>
<dbReference type="AlphaFoldDB" id="A0ABD5VAP4"/>
<dbReference type="PANTHER" id="PTHR34512:SF30">
    <property type="entry name" value="OUTER MEMBRANE PROTEIN ASSEMBLY FACTOR BAMB"/>
    <property type="match status" value="1"/>
</dbReference>
<protein>
    <submittedName>
        <fullName evidence="3">PQQ-binding-like beta-propeller repeat protein</fullName>
    </submittedName>
</protein>
<reference evidence="3 4" key="1">
    <citation type="journal article" date="2019" name="Int. J. Syst. Evol. Microbiol.">
        <title>The Global Catalogue of Microorganisms (GCM) 10K type strain sequencing project: providing services to taxonomists for standard genome sequencing and annotation.</title>
        <authorList>
            <consortium name="The Broad Institute Genomics Platform"/>
            <consortium name="The Broad Institute Genome Sequencing Center for Infectious Disease"/>
            <person name="Wu L."/>
            <person name="Ma J."/>
        </authorList>
    </citation>
    <scope>NUCLEOTIDE SEQUENCE [LARGE SCALE GENOMIC DNA]</scope>
    <source>
        <strain evidence="3 4">GX26</strain>
    </source>
</reference>
<dbReference type="Proteomes" id="UP001596395">
    <property type="component" value="Unassembled WGS sequence"/>
</dbReference>
<comment type="caution">
    <text evidence="3">The sequence shown here is derived from an EMBL/GenBank/DDBJ whole genome shotgun (WGS) entry which is preliminary data.</text>
</comment>
<dbReference type="InterPro" id="IPR015943">
    <property type="entry name" value="WD40/YVTN_repeat-like_dom_sf"/>
</dbReference>
<sequence length="412" mass="44030">MQPSTARSERDDRGRSRRAVLAAAGTGLAASLAGCSVLESDGDTESFHAGDWHSLGNAPGNQNRVAGGAPEPTDHEVLASADFPYVSPVVHDEQAYFATEGRVVAVGVNGVVGWRRSLPDRHAVSGAPAIDPDSRRLYVPFREVPRSDGPDPAPAYVGAYDLGTGFEQWRARVGDDRAYGVTVHDDDAYVRSATACVKLAPDGSERWRTPLDPLAYDEYNLSGTFATQVAPAVEHTGVYVPDRHGLVKLEPGTGSIRWRVRANAPYAAPVLDDGGVVQTGWQGVVAVDRFGDVRWRRDLQSLAAAATDDTDVYVATTDLHELDGTTGETNWSTRLSSETATAAPLVTDDSVVVDDDHPIALRRDASGLLAPDRERWSYTQPHTSTYASPVIAADRLLAVGPAGLHAFEPAAE</sequence>
<dbReference type="Gene3D" id="2.130.10.10">
    <property type="entry name" value="YVTN repeat-like/Quinoprotein amine dehydrogenase"/>
    <property type="match status" value="1"/>
</dbReference>
<gene>
    <name evidence="3" type="ORF">ACFQGB_07260</name>
</gene>
<dbReference type="PROSITE" id="PS51257">
    <property type="entry name" value="PROKAR_LIPOPROTEIN"/>
    <property type="match status" value="1"/>
</dbReference>
<dbReference type="InterPro" id="IPR018391">
    <property type="entry name" value="PQQ_b-propeller_rpt"/>
</dbReference>
<dbReference type="Pfam" id="PF13360">
    <property type="entry name" value="PQQ_2"/>
    <property type="match status" value="1"/>
</dbReference>
<feature type="domain" description="Pyrrolo-quinoline quinone repeat" evidence="2">
    <location>
        <begin position="284"/>
        <end position="403"/>
    </location>
</feature>
<dbReference type="InterPro" id="IPR002372">
    <property type="entry name" value="PQQ_rpt_dom"/>
</dbReference>
<dbReference type="InterPro" id="IPR011047">
    <property type="entry name" value="Quinoprotein_ADH-like_sf"/>
</dbReference>
<feature type="region of interest" description="Disordered" evidence="1">
    <location>
        <begin position="48"/>
        <end position="70"/>
    </location>
</feature>
<keyword evidence="4" id="KW-1185">Reference proteome</keyword>
<dbReference type="RefSeq" id="WP_336349619.1">
    <property type="nucleotide sequence ID" value="NZ_JAZAQL010000001.1"/>
</dbReference>
<dbReference type="SMART" id="SM00564">
    <property type="entry name" value="PQQ"/>
    <property type="match status" value="4"/>
</dbReference>
<name>A0ABD5VAP4_9EURY</name>
<dbReference type="EMBL" id="JBHSXN010000001">
    <property type="protein sequence ID" value="MFC6952660.1"/>
    <property type="molecule type" value="Genomic_DNA"/>
</dbReference>
<accession>A0ABD5VAP4</accession>
<evidence type="ECO:0000313" key="3">
    <source>
        <dbReference type="EMBL" id="MFC6952660.1"/>
    </source>
</evidence>
<evidence type="ECO:0000259" key="2">
    <source>
        <dbReference type="Pfam" id="PF13360"/>
    </source>
</evidence>